<dbReference type="Proteomes" id="UP000605427">
    <property type="component" value="Unassembled WGS sequence"/>
</dbReference>
<dbReference type="PROSITE" id="PS51257">
    <property type="entry name" value="PROKAR_LIPOPROTEIN"/>
    <property type="match status" value="1"/>
</dbReference>
<dbReference type="PANTHER" id="PTHR43649">
    <property type="entry name" value="ARABINOSE-BINDING PROTEIN-RELATED"/>
    <property type="match status" value="1"/>
</dbReference>
<comment type="subcellular location">
    <subcellularLocation>
        <location evidence="1">Cell envelope</location>
    </subcellularLocation>
</comment>
<evidence type="ECO:0000313" key="6">
    <source>
        <dbReference type="EMBL" id="GGH73777.1"/>
    </source>
</evidence>
<keyword evidence="7" id="KW-1185">Reference proteome</keyword>
<evidence type="ECO:0000256" key="5">
    <source>
        <dbReference type="SAM" id="SignalP"/>
    </source>
</evidence>
<dbReference type="InterPro" id="IPR006059">
    <property type="entry name" value="SBP"/>
</dbReference>
<dbReference type="RefSeq" id="WP_172247027.1">
    <property type="nucleotide sequence ID" value="NZ_BMDD01000001.1"/>
</dbReference>
<feature type="signal peptide" evidence="5">
    <location>
        <begin position="1"/>
        <end position="23"/>
    </location>
</feature>
<dbReference type="Gene3D" id="3.40.190.10">
    <property type="entry name" value="Periplasmic binding protein-like II"/>
    <property type="match status" value="1"/>
</dbReference>
<dbReference type="PANTHER" id="PTHR43649:SF31">
    <property type="entry name" value="SN-GLYCEROL-3-PHOSPHATE-BINDING PERIPLASMIC PROTEIN UGPB"/>
    <property type="match status" value="1"/>
</dbReference>
<organism evidence="6 7">
    <name type="scientific">Saccharibacillus endophyticus</name>
    <dbReference type="NCBI Taxonomy" id="2060666"/>
    <lineage>
        <taxon>Bacteria</taxon>
        <taxon>Bacillati</taxon>
        <taxon>Bacillota</taxon>
        <taxon>Bacilli</taxon>
        <taxon>Bacillales</taxon>
        <taxon>Paenibacillaceae</taxon>
        <taxon>Saccharibacillus</taxon>
    </lineage>
</organism>
<evidence type="ECO:0000256" key="1">
    <source>
        <dbReference type="ARBA" id="ARBA00004196"/>
    </source>
</evidence>
<dbReference type="SUPFAM" id="SSF53850">
    <property type="entry name" value="Periplasmic binding protein-like II"/>
    <property type="match status" value="1"/>
</dbReference>
<gene>
    <name evidence="6" type="ORF">GCM10007362_13210</name>
</gene>
<dbReference type="EMBL" id="BMDD01000001">
    <property type="protein sequence ID" value="GGH73777.1"/>
    <property type="molecule type" value="Genomic_DNA"/>
</dbReference>
<evidence type="ECO:0000256" key="2">
    <source>
        <dbReference type="ARBA" id="ARBA00008520"/>
    </source>
</evidence>
<reference evidence="7" key="1">
    <citation type="journal article" date="2019" name="Int. J. Syst. Evol. Microbiol.">
        <title>The Global Catalogue of Microorganisms (GCM) 10K type strain sequencing project: providing services to taxonomists for standard genome sequencing and annotation.</title>
        <authorList>
            <consortium name="The Broad Institute Genomics Platform"/>
            <consortium name="The Broad Institute Genome Sequencing Center for Infectious Disease"/>
            <person name="Wu L."/>
            <person name="Ma J."/>
        </authorList>
    </citation>
    <scope>NUCLEOTIDE SEQUENCE [LARGE SCALE GENOMIC DNA]</scope>
    <source>
        <strain evidence="7">CCM 8702</strain>
    </source>
</reference>
<protein>
    <submittedName>
        <fullName evidence="6">Sugar ABC transporter substrate-binding protein</fullName>
    </submittedName>
</protein>
<proteinExistence type="inferred from homology"/>
<dbReference type="CDD" id="cd13585">
    <property type="entry name" value="PBP2_TMBP_like"/>
    <property type="match status" value="1"/>
</dbReference>
<evidence type="ECO:0000256" key="4">
    <source>
        <dbReference type="ARBA" id="ARBA00022729"/>
    </source>
</evidence>
<accession>A0ABQ1ZSU8</accession>
<feature type="chain" id="PRO_5046852578" evidence="5">
    <location>
        <begin position="24"/>
        <end position="465"/>
    </location>
</feature>
<keyword evidence="3" id="KW-0813">Transport</keyword>
<name>A0ABQ1ZSU8_9BACL</name>
<evidence type="ECO:0000313" key="7">
    <source>
        <dbReference type="Proteomes" id="UP000605427"/>
    </source>
</evidence>
<keyword evidence="4 5" id="KW-0732">Signal</keyword>
<comment type="similarity">
    <text evidence="2">Belongs to the bacterial solute-binding protein 1 family.</text>
</comment>
<sequence length="465" mass="50966">MRGIKTKVSGLILLLLLATTVLSACTRSGAQLGESSSDQGAANDDGDRITLRLAVWGAPDEVKPYKIAIEKFESEHPNIKVELQHIATDYDTKLTTMVAGNDVPDVAMMESGSIAYPLAEQGKFYNLQDFLADDPDINADSLVPNITYSLEKGNVIGIAPGPETFGLFYNEDAFKEAGAEPPPSNVSDAWTWDEFVDVAKQLTLDNQGRNAADPQFDPKNIKQYGVNLPSWWASYSNFVYSNGGDFISEDGKDFALNQPEAVEALQNLADLVNVHHVAPSPVQSKNIPATHVALQTKKVAMAIDGQWVSSSLAQSNFNFNVGVLPVMKEPQTTVVCAMFSMFKSTEHPEESWELIKALIDPESSIDMLTAGTWMPAELDWYTDPALLDRWTKDLPARPSGYQDAIIDVLLNHSHQTPTGYVKNFNKIMDVVTPALDKVWLGQQSAQEAMDGIADKAQAQVQGRRD</sequence>
<dbReference type="InterPro" id="IPR050490">
    <property type="entry name" value="Bact_solute-bd_prot1"/>
</dbReference>
<comment type="caution">
    <text evidence="6">The sequence shown here is derived from an EMBL/GenBank/DDBJ whole genome shotgun (WGS) entry which is preliminary data.</text>
</comment>
<dbReference type="Pfam" id="PF01547">
    <property type="entry name" value="SBP_bac_1"/>
    <property type="match status" value="1"/>
</dbReference>
<evidence type="ECO:0000256" key="3">
    <source>
        <dbReference type="ARBA" id="ARBA00022448"/>
    </source>
</evidence>